<evidence type="ECO:0000256" key="2">
    <source>
        <dbReference type="ARBA" id="ARBA00005189"/>
    </source>
</evidence>
<evidence type="ECO:0000256" key="1">
    <source>
        <dbReference type="ARBA" id="ARBA00004969"/>
    </source>
</evidence>
<dbReference type="AlphaFoldDB" id="A0A922A260"/>
<protein>
    <recommendedName>
        <fullName evidence="5">phosphoethanolamine N-methyltransferase</fullName>
        <ecNumber evidence="5">2.1.1.103</ecNumber>
    </recommendedName>
</protein>
<name>A0A922A260_MANSE</name>
<dbReference type="CDD" id="cd02440">
    <property type="entry name" value="AdoMet_MTases"/>
    <property type="match status" value="1"/>
</dbReference>
<comment type="pathway">
    <text evidence="2">Lipid metabolism.</text>
</comment>
<feature type="domain" description="Methyltransferase" evidence="8">
    <location>
        <begin position="52"/>
        <end position="196"/>
    </location>
</feature>
<dbReference type="Proteomes" id="UP000791440">
    <property type="component" value="Unassembled WGS sequence"/>
</dbReference>
<comment type="catalytic activity">
    <reaction evidence="7">
        <text>N-methylethanolamine phosphate + S-adenosyl-L-methionine = N,N-dimethylethanolamine phosphate + S-adenosyl-L-homocysteine + H(+)</text>
        <dbReference type="Rhea" id="RHEA:25321"/>
        <dbReference type="ChEBI" id="CHEBI:15378"/>
        <dbReference type="ChEBI" id="CHEBI:57781"/>
        <dbReference type="ChEBI" id="CHEBI:57856"/>
        <dbReference type="ChEBI" id="CHEBI:58641"/>
        <dbReference type="ChEBI" id="CHEBI:59789"/>
        <dbReference type="EC" id="2.1.1.103"/>
    </reaction>
    <physiologicalReaction direction="left-to-right" evidence="7">
        <dbReference type="Rhea" id="RHEA:25322"/>
    </physiologicalReaction>
</comment>
<evidence type="ECO:0000256" key="5">
    <source>
        <dbReference type="ARBA" id="ARBA00035674"/>
    </source>
</evidence>
<dbReference type="GO" id="GO:0000234">
    <property type="term" value="F:phosphoethanolamine N-methyltransferase activity"/>
    <property type="evidence" value="ECO:0007669"/>
    <property type="project" value="UniProtKB-EC"/>
</dbReference>
<keyword evidence="4" id="KW-0808">Transferase</keyword>
<dbReference type="PANTHER" id="PTHR44307:SF2">
    <property type="entry name" value="PHOSPHOETHANOLAMINE METHYLTRANSFERASE ISOFORM X1"/>
    <property type="match status" value="1"/>
</dbReference>
<keyword evidence="10" id="KW-1185">Reference proteome</keyword>
<reference evidence="9" key="1">
    <citation type="journal article" date="2016" name="Insect Biochem. Mol. Biol.">
        <title>Multifaceted biological insights from a draft genome sequence of the tobacco hornworm moth, Manduca sexta.</title>
        <authorList>
            <person name="Kanost M.R."/>
            <person name="Arrese E.L."/>
            <person name="Cao X."/>
            <person name="Chen Y.R."/>
            <person name="Chellapilla S."/>
            <person name="Goldsmith M.R."/>
            <person name="Grosse-Wilde E."/>
            <person name="Heckel D.G."/>
            <person name="Herndon N."/>
            <person name="Jiang H."/>
            <person name="Papanicolaou A."/>
            <person name="Qu J."/>
            <person name="Soulages J.L."/>
            <person name="Vogel H."/>
            <person name="Walters J."/>
            <person name="Waterhouse R.M."/>
            <person name="Ahn S.J."/>
            <person name="Almeida F.C."/>
            <person name="An C."/>
            <person name="Aqrawi P."/>
            <person name="Bretschneider A."/>
            <person name="Bryant W.B."/>
            <person name="Bucks S."/>
            <person name="Chao H."/>
            <person name="Chevignon G."/>
            <person name="Christen J.M."/>
            <person name="Clarke D.F."/>
            <person name="Dittmer N.T."/>
            <person name="Ferguson L.C.F."/>
            <person name="Garavelou S."/>
            <person name="Gordon K.H.J."/>
            <person name="Gunaratna R.T."/>
            <person name="Han Y."/>
            <person name="Hauser F."/>
            <person name="He Y."/>
            <person name="Heidel-Fischer H."/>
            <person name="Hirsh A."/>
            <person name="Hu Y."/>
            <person name="Jiang H."/>
            <person name="Kalra D."/>
            <person name="Klinner C."/>
            <person name="Konig C."/>
            <person name="Kovar C."/>
            <person name="Kroll A.R."/>
            <person name="Kuwar S.S."/>
            <person name="Lee S.L."/>
            <person name="Lehman R."/>
            <person name="Li K."/>
            <person name="Li Z."/>
            <person name="Liang H."/>
            <person name="Lovelace S."/>
            <person name="Lu Z."/>
            <person name="Mansfield J.H."/>
            <person name="McCulloch K.J."/>
            <person name="Mathew T."/>
            <person name="Morton B."/>
            <person name="Muzny D.M."/>
            <person name="Neunemann D."/>
            <person name="Ongeri F."/>
            <person name="Pauchet Y."/>
            <person name="Pu L.L."/>
            <person name="Pyrousis I."/>
            <person name="Rao X.J."/>
            <person name="Redding A."/>
            <person name="Roesel C."/>
            <person name="Sanchez-Gracia A."/>
            <person name="Schaack S."/>
            <person name="Shukla A."/>
            <person name="Tetreau G."/>
            <person name="Wang Y."/>
            <person name="Xiong G.H."/>
            <person name="Traut W."/>
            <person name="Walsh T.K."/>
            <person name="Worley K.C."/>
            <person name="Wu D."/>
            <person name="Wu W."/>
            <person name="Wu Y.Q."/>
            <person name="Zhang X."/>
            <person name="Zou Z."/>
            <person name="Zucker H."/>
            <person name="Briscoe A.D."/>
            <person name="Burmester T."/>
            <person name="Clem R.J."/>
            <person name="Feyereisen R."/>
            <person name="Grimmelikhuijzen C.J.P."/>
            <person name="Hamodrakas S.J."/>
            <person name="Hansson B.S."/>
            <person name="Huguet E."/>
            <person name="Jermiin L.S."/>
            <person name="Lan Q."/>
            <person name="Lehman H.K."/>
            <person name="Lorenzen M."/>
            <person name="Merzendorfer H."/>
            <person name="Michalopoulos I."/>
            <person name="Morton D.B."/>
            <person name="Muthukrishnan S."/>
            <person name="Oakeshott J.G."/>
            <person name="Palmer W."/>
            <person name="Park Y."/>
            <person name="Passarelli A.L."/>
            <person name="Rozas J."/>
            <person name="Schwartz L.M."/>
            <person name="Smith W."/>
            <person name="Southgate A."/>
            <person name="Vilcinskas A."/>
            <person name="Vogt R."/>
            <person name="Wang P."/>
            <person name="Werren J."/>
            <person name="Yu X.Q."/>
            <person name="Zhou J.J."/>
            <person name="Brown S.J."/>
            <person name="Scherer S.E."/>
            <person name="Richards S."/>
            <person name="Blissard G.W."/>
        </authorList>
    </citation>
    <scope>NUCLEOTIDE SEQUENCE</scope>
</reference>
<dbReference type="InterPro" id="IPR029063">
    <property type="entry name" value="SAM-dependent_MTases_sf"/>
</dbReference>
<dbReference type="EC" id="2.1.1.103" evidence="5"/>
<dbReference type="EMBL" id="JH669840">
    <property type="protein sequence ID" value="KAG6465827.1"/>
    <property type="molecule type" value="Genomic_DNA"/>
</dbReference>
<dbReference type="GO" id="GO:0032259">
    <property type="term" value="P:methylation"/>
    <property type="evidence" value="ECO:0007669"/>
    <property type="project" value="UniProtKB-KW"/>
</dbReference>
<evidence type="ECO:0000256" key="7">
    <source>
        <dbReference type="ARBA" id="ARBA00047841"/>
    </source>
</evidence>
<evidence type="ECO:0000313" key="9">
    <source>
        <dbReference type="EMBL" id="KAG6465827.1"/>
    </source>
</evidence>
<comment type="catalytic activity">
    <reaction evidence="6">
        <text>N,N-dimethylethanolamine phosphate + S-adenosyl-L-methionine = phosphocholine + S-adenosyl-L-homocysteine + H(+)</text>
        <dbReference type="Rhea" id="RHEA:25325"/>
        <dbReference type="ChEBI" id="CHEBI:15378"/>
        <dbReference type="ChEBI" id="CHEBI:57856"/>
        <dbReference type="ChEBI" id="CHEBI:58641"/>
        <dbReference type="ChEBI" id="CHEBI:59789"/>
        <dbReference type="ChEBI" id="CHEBI:295975"/>
        <dbReference type="EC" id="2.1.1.103"/>
    </reaction>
    <physiologicalReaction direction="left-to-right" evidence="6">
        <dbReference type="Rhea" id="RHEA:25326"/>
    </physiologicalReaction>
</comment>
<dbReference type="Gene3D" id="3.40.50.150">
    <property type="entry name" value="Vaccinia Virus protein VP39"/>
    <property type="match status" value="1"/>
</dbReference>
<sequence length="265" mass="30868">MSDSKSFQEFLDNGQYSKNGVERYEWIFGETFLSSGGMAITPKVLRHADLGSNPKVLDIGSGLGGHSFLIADNFDAEVIGIDLSVNMMDIANKHLENRPHLKDRVSFRIEDYTKSDFPAGTFDMVYSRDSFIHITDKVSLFKNIYKWLKPGGYFLFTDYVRGEDETKYSTEFREYLKKRGYNMSTITEYKKILKSAGFRDFEVKDWGVEWKNILQVEVNRLRSSKQVFLRRFSRQDFDDLESGWLNKIRRVDDGVQGWVLTFARK</sequence>
<dbReference type="Pfam" id="PF13847">
    <property type="entry name" value="Methyltransf_31"/>
    <property type="match status" value="1"/>
</dbReference>
<proteinExistence type="predicted"/>
<comment type="caution">
    <text evidence="9">The sequence shown here is derived from an EMBL/GenBank/DDBJ whole genome shotgun (WGS) entry which is preliminary data.</text>
</comment>
<keyword evidence="3" id="KW-0489">Methyltransferase</keyword>
<evidence type="ECO:0000256" key="3">
    <source>
        <dbReference type="ARBA" id="ARBA00022603"/>
    </source>
</evidence>
<evidence type="ECO:0000259" key="8">
    <source>
        <dbReference type="Pfam" id="PF13847"/>
    </source>
</evidence>
<comment type="pathway">
    <text evidence="1">Phospholipid metabolism; phosphatidylcholine biosynthesis.</text>
</comment>
<gene>
    <name evidence="9" type="ORF">O3G_MSEX015420</name>
</gene>
<dbReference type="SUPFAM" id="SSF53335">
    <property type="entry name" value="S-adenosyl-L-methionine-dependent methyltransferases"/>
    <property type="match status" value="1"/>
</dbReference>
<reference evidence="9" key="2">
    <citation type="submission" date="2020-12" db="EMBL/GenBank/DDBJ databases">
        <authorList>
            <person name="Kanost M."/>
        </authorList>
    </citation>
    <scope>NUCLEOTIDE SEQUENCE</scope>
</reference>
<evidence type="ECO:0000313" key="10">
    <source>
        <dbReference type="Proteomes" id="UP000791440"/>
    </source>
</evidence>
<organism evidence="9 10">
    <name type="scientific">Manduca sexta</name>
    <name type="common">Tobacco hawkmoth</name>
    <name type="synonym">Tobacco hornworm</name>
    <dbReference type="NCBI Taxonomy" id="7130"/>
    <lineage>
        <taxon>Eukaryota</taxon>
        <taxon>Metazoa</taxon>
        <taxon>Ecdysozoa</taxon>
        <taxon>Arthropoda</taxon>
        <taxon>Hexapoda</taxon>
        <taxon>Insecta</taxon>
        <taxon>Pterygota</taxon>
        <taxon>Neoptera</taxon>
        <taxon>Endopterygota</taxon>
        <taxon>Lepidoptera</taxon>
        <taxon>Glossata</taxon>
        <taxon>Ditrysia</taxon>
        <taxon>Bombycoidea</taxon>
        <taxon>Sphingidae</taxon>
        <taxon>Sphinginae</taxon>
        <taxon>Sphingini</taxon>
        <taxon>Manduca</taxon>
    </lineage>
</organism>
<evidence type="ECO:0000256" key="4">
    <source>
        <dbReference type="ARBA" id="ARBA00022679"/>
    </source>
</evidence>
<accession>A0A922A260</accession>
<dbReference type="PANTHER" id="PTHR44307">
    <property type="entry name" value="PHOSPHOETHANOLAMINE METHYLTRANSFERASE"/>
    <property type="match status" value="1"/>
</dbReference>
<evidence type="ECO:0000256" key="6">
    <source>
        <dbReference type="ARBA" id="ARBA00047619"/>
    </source>
</evidence>
<dbReference type="InterPro" id="IPR025714">
    <property type="entry name" value="Methyltranfer_dom"/>
</dbReference>